<evidence type="ECO:0000313" key="1">
    <source>
        <dbReference type="EMBL" id="AFZ52077.1"/>
    </source>
</evidence>
<organism evidence="1 2">
    <name type="scientific">Dactylococcopsis salina (strain PCC 8305)</name>
    <name type="common">Myxobactron salinum</name>
    <dbReference type="NCBI Taxonomy" id="13035"/>
    <lineage>
        <taxon>Bacteria</taxon>
        <taxon>Bacillati</taxon>
        <taxon>Cyanobacteriota</taxon>
        <taxon>Cyanophyceae</taxon>
        <taxon>Nodosilineales</taxon>
        <taxon>Cymatolegaceae</taxon>
        <taxon>Dactylococcopsis</taxon>
    </lineage>
</organism>
<reference evidence="1" key="1">
    <citation type="submission" date="2012-04" db="EMBL/GenBank/DDBJ databases">
        <title>Finished genome of Dactylococcopsis salina PCC 8305.</title>
        <authorList>
            <consortium name="US DOE Joint Genome Institute"/>
            <person name="Gugger M."/>
            <person name="Coursin T."/>
            <person name="Rippka R."/>
            <person name="Tandeau De Marsac N."/>
            <person name="Huntemann M."/>
            <person name="Wei C.-L."/>
            <person name="Han J."/>
            <person name="Detter J.C."/>
            <person name="Han C."/>
            <person name="Tapia R."/>
            <person name="Daligault H."/>
            <person name="Chen A."/>
            <person name="Krypides N."/>
            <person name="Mavromatis K."/>
            <person name="Markowitz V."/>
            <person name="Szeto E."/>
            <person name="Ivanova N."/>
            <person name="Ovchinnikova G."/>
            <person name="Pagani I."/>
            <person name="Pati A."/>
            <person name="Goodwin L."/>
            <person name="Peters L."/>
            <person name="Pitluck S."/>
            <person name="Woyke T."/>
            <person name="Kerfeld C."/>
        </authorList>
    </citation>
    <scope>NUCLEOTIDE SEQUENCE [LARGE SCALE GENOMIC DNA]</scope>
    <source>
        <strain evidence="1">PCC 8305</strain>
    </source>
</reference>
<dbReference type="AlphaFoldDB" id="K9Z015"/>
<evidence type="ECO:0000313" key="2">
    <source>
        <dbReference type="Proteomes" id="UP000010482"/>
    </source>
</evidence>
<gene>
    <name evidence="1" type="ORF">Dacsa_3597</name>
</gene>
<dbReference type="OrthoDB" id="573946at2"/>
<dbReference type="KEGG" id="dsl:Dacsa_3597"/>
<accession>K9Z015</accession>
<dbReference type="RefSeq" id="WP_015231051.1">
    <property type="nucleotide sequence ID" value="NC_019780.1"/>
</dbReference>
<name>K9Z015_DACS8</name>
<sequence length="75" mass="8750">MSQTTQFNEILEMIDCLSPDEQEDLVNIVRQRRVEQRRDEIATNITKAQQDYKQGNLFRGGVEEVITELNDCFSV</sequence>
<dbReference type="eggNOG" id="ENOG5033185">
    <property type="taxonomic scope" value="Bacteria"/>
</dbReference>
<dbReference type="EMBL" id="CP003944">
    <property type="protein sequence ID" value="AFZ52077.1"/>
    <property type="molecule type" value="Genomic_DNA"/>
</dbReference>
<dbReference type="Proteomes" id="UP000010482">
    <property type="component" value="Chromosome"/>
</dbReference>
<protein>
    <submittedName>
        <fullName evidence="1">Uncharacterized protein</fullName>
    </submittedName>
</protein>
<keyword evidence="2" id="KW-1185">Reference proteome</keyword>
<proteinExistence type="predicted"/>
<dbReference type="HOGENOM" id="CLU_176027_1_1_3"/>